<dbReference type="EMBL" id="CAGKOT010000001">
    <property type="protein sequence ID" value="CAB5302704.1"/>
    <property type="molecule type" value="Genomic_DNA"/>
</dbReference>
<evidence type="ECO:0000313" key="1">
    <source>
        <dbReference type="EMBL" id="CAB5302704.1"/>
    </source>
</evidence>
<dbReference type="Proteomes" id="UP000684084">
    <property type="component" value="Unassembled WGS sequence"/>
</dbReference>
<dbReference type="AlphaFoldDB" id="A0A915YPB0"/>
<name>A0A915YPB0_9GLOM</name>
<accession>A0A915YPB0</accession>
<organism evidence="1 2">
    <name type="scientific">Rhizophagus irregularis</name>
    <dbReference type="NCBI Taxonomy" id="588596"/>
    <lineage>
        <taxon>Eukaryota</taxon>
        <taxon>Fungi</taxon>
        <taxon>Fungi incertae sedis</taxon>
        <taxon>Mucoromycota</taxon>
        <taxon>Glomeromycotina</taxon>
        <taxon>Glomeromycetes</taxon>
        <taxon>Glomerales</taxon>
        <taxon>Glomeraceae</taxon>
        <taxon>Rhizophagus</taxon>
    </lineage>
</organism>
<reference evidence="1" key="1">
    <citation type="submission" date="2020-05" db="EMBL/GenBank/DDBJ databases">
        <authorList>
            <person name="Rincon C."/>
            <person name="Sanders R I."/>
            <person name="Robbins C."/>
            <person name="Chaturvedi A."/>
        </authorList>
    </citation>
    <scope>NUCLEOTIDE SEQUENCE</scope>
    <source>
        <strain evidence="1">CHB12</strain>
    </source>
</reference>
<proteinExistence type="predicted"/>
<gene>
    <name evidence="1" type="ORF">CHRIB12_LOCUS979</name>
</gene>
<sequence>MMNASLIMFKGLARINYLKRLTLYYLLLKEFATIQFIQSRRKVTPDLKLNKTAAFSKAELFFPLVQFQVRLQPLGGQYTSGKMQQEEVERLPYELRNVEKIWSGAQ</sequence>
<comment type="caution">
    <text evidence="1">The sequence shown here is derived from an EMBL/GenBank/DDBJ whole genome shotgun (WGS) entry which is preliminary data.</text>
</comment>
<protein>
    <submittedName>
        <fullName evidence="1">Uncharacterized protein</fullName>
    </submittedName>
</protein>
<evidence type="ECO:0000313" key="2">
    <source>
        <dbReference type="Proteomes" id="UP000684084"/>
    </source>
</evidence>